<dbReference type="PANTHER" id="PTHR30290">
    <property type="entry name" value="PERIPLASMIC BINDING COMPONENT OF ABC TRANSPORTER"/>
    <property type="match status" value="1"/>
</dbReference>
<evidence type="ECO:0000259" key="2">
    <source>
        <dbReference type="Pfam" id="PF00496"/>
    </source>
</evidence>
<evidence type="ECO:0000256" key="1">
    <source>
        <dbReference type="SAM" id="SignalP"/>
    </source>
</evidence>
<dbReference type="GO" id="GO:0015833">
    <property type="term" value="P:peptide transport"/>
    <property type="evidence" value="ECO:0007669"/>
    <property type="project" value="TreeGrafter"/>
</dbReference>
<dbReference type="InterPro" id="IPR000914">
    <property type="entry name" value="SBP_5_dom"/>
</dbReference>
<dbReference type="PIRSF" id="PIRSF002741">
    <property type="entry name" value="MppA"/>
    <property type="match status" value="1"/>
</dbReference>
<keyword evidence="4" id="KW-1185">Reference proteome</keyword>
<dbReference type="Gene3D" id="3.40.190.10">
    <property type="entry name" value="Periplasmic binding protein-like II"/>
    <property type="match status" value="1"/>
</dbReference>
<dbReference type="Proteomes" id="UP000680067">
    <property type="component" value="Unassembled WGS sequence"/>
</dbReference>
<feature type="domain" description="Solute-binding protein family 5" evidence="2">
    <location>
        <begin position="76"/>
        <end position="428"/>
    </location>
</feature>
<evidence type="ECO:0000313" key="4">
    <source>
        <dbReference type="Proteomes" id="UP000680067"/>
    </source>
</evidence>
<keyword evidence="1" id="KW-0732">Signal</keyword>
<proteinExistence type="predicted"/>
<name>A0A941DN44_9BURK</name>
<dbReference type="AlphaFoldDB" id="A0A941DN44"/>
<sequence>MLTYRGTGSIALSAALAALLQVSLPAAAADTVFTGAFDVGPQGNPQKFNPLTASAGFGFYNKYFNTLTLYDPAFQKISGDLAESWSFSKDGKSFTIKLRKGVHWHDGAPFTAADVKFTLGLIKDPDMASVFAVRFADVVNIRVADEHTVVLELLNMDASLPDALTNVMMLPNHLLSKFTAKELRTSDWWKSPVGTGPFKWNKYVPDQYVELLANPDYFRGKPKINRLVNRYFKDSSSAAIALAAGEINYSYLTQDQIRDGAGKNVQVISGQSMVLNYIGLNNQDPRFKDVRVRQALLYAIDRAAIVKNIYKGSAVASNCVLSSPKYIPQDANSYDMNLSKAKALLEEAGWSKLNHGEPLELLTYYSDQLSKDVVASLQVMFGQIGVTVKPRFVDAPTYGQIVDAGKFSMVFAGAGNGPDPASLMPLLHSSYAPPKGVNRMRVRIPELDKLFDAGQAETDDGKRNDIYKQLCRITNQQLPWIPLWVANRYGGYTKNVTNFVWTPSPGGGRYQDSPENWTLR</sequence>
<feature type="signal peptide" evidence="1">
    <location>
        <begin position="1"/>
        <end position="28"/>
    </location>
</feature>
<dbReference type="SUPFAM" id="SSF53850">
    <property type="entry name" value="Periplasmic binding protein-like II"/>
    <property type="match status" value="1"/>
</dbReference>
<dbReference type="InterPro" id="IPR039424">
    <property type="entry name" value="SBP_5"/>
</dbReference>
<dbReference type="CDD" id="cd00995">
    <property type="entry name" value="PBP2_NikA_DppA_OppA_like"/>
    <property type="match status" value="1"/>
</dbReference>
<protein>
    <submittedName>
        <fullName evidence="3">ABC transporter substrate-binding protein</fullName>
    </submittedName>
</protein>
<comment type="caution">
    <text evidence="3">The sequence shown here is derived from an EMBL/GenBank/DDBJ whole genome shotgun (WGS) entry which is preliminary data.</text>
</comment>
<gene>
    <name evidence="3" type="ORF">KDM89_06540</name>
</gene>
<dbReference type="Gene3D" id="3.90.76.10">
    <property type="entry name" value="Dipeptide-binding Protein, Domain 1"/>
    <property type="match status" value="1"/>
</dbReference>
<dbReference type="GO" id="GO:0030288">
    <property type="term" value="C:outer membrane-bounded periplasmic space"/>
    <property type="evidence" value="ECO:0007669"/>
    <property type="project" value="UniProtKB-ARBA"/>
</dbReference>
<accession>A0A941DN44</accession>
<dbReference type="RefSeq" id="WP_212687130.1">
    <property type="nucleotide sequence ID" value="NZ_JAGSPN010000003.1"/>
</dbReference>
<dbReference type="EMBL" id="JAGSPN010000003">
    <property type="protein sequence ID" value="MBR7781791.1"/>
    <property type="molecule type" value="Genomic_DNA"/>
</dbReference>
<dbReference type="GO" id="GO:1904680">
    <property type="term" value="F:peptide transmembrane transporter activity"/>
    <property type="evidence" value="ECO:0007669"/>
    <property type="project" value="TreeGrafter"/>
</dbReference>
<dbReference type="InterPro" id="IPR030678">
    <property type="entry name" value="Peptide/Ni-bd"/>
</dbReference>
<organism evidence="3 4">
    <name type="scientific">Undibacterium luofuense</name>
    <dbReference type="NCBI Taxonomy" id="2828733"/>
    <lineage>
        <taxon>Bacteria</taxon>
        <taxon>Pseudomonadati</taxon>
        <taxon>Pseudomonadota</taxon>
        <taxon>Betaproteobacteria</taxon>
        <taxon>Burkholderiales</taxon>
        <taxon>Oxalobacteraceae</taxon>
        <taxon>Undibacterium</taxon>
    </lineage>
</organism>
<dbReference type="Pfam" id="PF00496">
    <property type="entry name" value="SBP_bac_5"/>
    <property type="match status" value="1"/>
</dbReference>
<evidence type="ECO:0000313" key="3">
    <source>
        <dbReference type="EMBL" id="MBR7781791.1"/>
    </source>
</evidence>
<feature type="chain" id="PRO_5037045813" evidence="1">
    <location>
        <begin position="29"/>
        <end position="520"/>
    </location>
</feature>
<reference evidence="3" key="1">
    <citation type="submission" date="2021-04" db="EMBL/GenBank/DDBJ databases">
        <title>novel species isolated from subtropical streams in China.</title>
        <authorList>
            <person name="Lu H."/>
        </authorList>
    </citation>
    <scope>NUCLEOTIDE SEQUENCE</scope>
    <source>
        <strain evidence="3">LFS511W</strain>
    </source>
</reference>
<dbReference type="GO" id="GO:0043190">
    <property type="term" value="C:ATP-binding cassette (ABC) transporter complex"/>
    <property type="evidence" value="ECO:0007669"/>
    <property type="project" value="InterPro"/>
</dbReference>
<dbReference type="Gene3D" id="3.10.105.10">
    <property type="entry name" value="Dipeptide-binding Protein, Domain 3"/>
    <property type="match status" value="1"/>
</dbReference>